<dbReference type="AlphaFoldDB" id="A0A9W7DLU3"/>
<sequence>MTGSFSLPKPFASSPSESQTPGSLKIVFCDGCGWFARSQWYSYELFQTFHTRRLQKGLEPLISETTIAASENAGDWRMEINNQLVWDRRTDGGFPDLKLVKNRVKEVLDPSVDLGHSEIKCSNSSAETETETDASSLSSGFETHLFIHGDESDVELDEDEMLQMRRMWGVM</sequence>
<evidence type="ECO:0000256" key="1">
    <source>
        <dbReference type="ARBA" id="ARBA00023284"/>
    </source>
</evidence>
<accession>A0A9W7DLU3</accession>
<protein>
    <recommendedName>
        <fullName evidence="5">SelT-like protein</fullName>
    </recommendedName>
</protein>
<reference evidence="4" key="1">
    <citation type="journal article" date="2023" name="Commun. Biol.">
        <title>Genome analysis of Parmales, the sister group of diatoms, reveals the evolutionary specialization of diatoms from phago-mixotrophs to photoautotrophs.</title>
        <authorList>
            <person name="Ban H."/>
            <person name="Sato S."/>
            <person name="Yoshikawa S."/>
            <person name="Yamada K."/>
            <person name="Nakamura Y."/>
            <person name="Ichinomiya M."/>
            <person name="Sato N."/>
            <person name="Blanc-Mathieu R."/>
            <person name="Endo H."/>
            <person name="Kuwata A."/>
            <person name="Ogata H."/>
        </authorList>
    </citation>
    <scope>NUCLEOTIDE SEQUENCE [LARGE SCALE GENOMIC DNA]</scope>
    <source>
        <strain evidence="4">NIES 3699</strain>
    </source>
</reference>
<dbReference type="PANTHER" id="PTHR36417:SF2">
    <property type="entry name" value="SELENOPROTEIN DOMAIN PROTEIN (AFU_ORTHOLOGUE AFUA_1G05220)"/>
    <property type="match status" value="1"/>
</dbReference>
<dbReference type="EMBL" id="BRXX01000567">
    <property type="protein sequence ID" value="GMH46967.1"/>
    <property type="molecule type" value="Genomic_DNA"/>
</dbReference>
<dbReference type="Pfam" id="PF10262">
    <property type="entry name" value="Rdx"/>
    <property type="match status" value="1"/>
</dbReference>
<evidence type="ECO:0008006" key="5">
    <source>
        <dbReference type="Google" id="ProtNLM"/>
    </source>
</evidence>
<name>A0A9W7DLU3_9STRA</name>
<dbReference type="SUPFAM" id="SSF52833">
    <property type="entry name" value="Thioredoxin-like"/>
    <property type="match status" value="1"/>
</dbReference>
<evidence type="ECO:0000256" key="2">
    <source>
        <dbReference type="SAM" id="MobiDB-lite"/>
    </source>
</evidence>
<keyword evidence="1" id="KW-0676">Redox-active center</keyword>
<comment type="caution">
    <text evidence="3">The sequence shown here is derived from an EMBL/GenBank/DDBJ whole genome shotgun (WGS) entry which is preliminary data.</text>
</comment>
<gene>
    <name evidence="3" type="ORF">TrVE_jg9339</name>
</gene>
<dbReference type="Gene3D" id="3.40.30.10">
    <property type="entry name" value="Glutaredoxin"/>
    <property type="match status" value="1"/>
</dbReference>
<evidence type="ECO:0000313" key="4">
    <source>
        <dbReference type="Proteomes" id="UP001165160"/>
    </source>
</evidence>
<evidence type="ECO:0000313" key="3">
    <source>
        <dbReference type="EMBL" id="GMH46967.1"/>
    </source>
</evidence>
<proteinExistence type="predicted"/>
<organism evidence="3 4">
    <name type="scientific">Triparma verrucosa</name>
    <dbReference type="NCBI Taxonomy" id="1606542"/>
    <lineage>
        <taxon>Eukaryota</taxon>
        <taxon>Sar</taxon>
        <taxon>Stramenopiles</taxon>
        <taxon>Ochrophyta</taxon>
        <taxon>Bolidophyceae</taxon>
        <taxon>Parmales</taxon>
        <taxon>Triparmaceae</taxon>
        <taxon>Triparma</taxon>
    </lineage>
</organism>
<dbReference type="Proteomes" id="UP001165160">
    <property type="component" value="Unassembled WGS sequence"/>
</dbReference>
<dbReference type="InterPro" id="IPR011893">
    <property type="entry name" value="Selenoprotein_Rdx-typ"/>
</dbReference>
<dbReference type="PANTHER" id="PTHR36417">
    <property type="entry name" value="SELENOPROTEIN DOMAIN PROTEIN (AFU_ORTHOLOGUE AFUA_1G05220)"/>
    <property type="match status" value="1"/>
</dbReference>
<dbReference type="InterPro" id="IPR036249">
    <property type="entry name" value="Thioredoxin-like_sf"/>
</dbReference>
<feature type="region of interest" description="Disordered" evidence="2">
    <location>
        <begin position="1"/>
        <end position="21"/>
    </location>
</feature>
<keyword evidence="4" id="KW-1185">Reference proteome</keyword>